<evidence type="ECO:0000256" key="1">
    <source>
        <dbReference type="SAM" id="Phobius"/>
    </source>
</evidence>
<proteinExistence type="predicted"/>
<keyword evidence="1" id="KW-0812">Transmembrane</keyword>
<name>A0ABU0DZ04_9FIRM</name>
<protein>
    <submittedName>
        <fullName evidence="2">Membrane protein YczE</fullName>
    </submittedName>
</protein>
<dbReference type="Pfam" id="PF19700">
    <property type="entry name" value="DUF6198"/>
    <property type="match status" value="1"/>
</dbReference>
<keyword evidence="3" id="KW-1185">Reference proteome</keyword>
<dbReference type="InterPro" id="IPR038750">
    <property type="entry name" value="YczE/YyaS-like"/>
</dbReference>
<reference evidence="2 3" key="1">
    <citation type="submission" date="2023-07" db="EMBL/GenBank/DDBJ databases">
        <title>Genomic Encyclopedia of Type Strains, Phase IV (KMG-IV): sequencing the most valuable type-strain genomes for metagenomic binning, comparative biology and taxonomic classification.</title>
        <authorList>
            <person name="Goeker M."/>
        </authorList>
    </citation>
    <scope>NUCLEOTIDE SEQUENCE [LARGE SCALE GENOMIC DNA]</scope>
    <source>
        <strain evidence="2 3">DSM 16784</strain>
    </source>
</reference>
<feature type="transmembrane region" description="Helical" evidence="1">
    <location>
        <begin position="157"/>
        <end position="184"/>
    </location>
</feature>
<dbReference type="RefSeq" id="WP_307404992.1">
    <property type="nucleotide sequence ID" value="NZ_JAUSUR010000001.1"/>
</dbReference>
<feature type="transmembrane region" description="Helical" evidence="1">
    <location>
        <begin position="7"/>
        <end position="31"/>
    </location>
</feature>
<accession>A0ABU0DZ04</accession>
<organism evidence="2 3">
    <name type="scientific">Breznakia pachnodae</name>
    <dbReference type="NCBI Taxonomy" id="265178"/>
    <lineage>
        <taxon>Bacteria</taxon>
        <taxon>Bacillati</taxon>
        <taxon>Bacillota</taxon>
        <taxon>Erysipelotrichia</taxon>
        <taxon>Erysipelotrichales</taxon>
        <taxon>Erysipelotrichaceae</taxon>
        <taxon>Breznakia</taxon>
    </lineage>
</organism>
<keyword evidence="1" id="KW-0472">Membrane</keyword>
<dbReference type="PANTHER" id="PTHR40078">
    <property type="entry name" value="INTEGRAL MEMBRANE PROTEIN-RELATED"/>
    <property type="match status" value="1"/>
</dbReference>
<dbReference type="PANTHER" id="PTHR40078:SF1">
    <property type="entry name" value="INTEGRAL MEMBRANE PROTEIN"/>
    <property type="match status" value="1"/>
</dbReference>
<feature type="transmembrane region" description="Helical" evidence="1">
    <location>
        <begin position="51"/>
        <end position="67"/>
    </location>
</feature>
<dbReference type="Proteomes" id="UP001230220">
    <property type="component" value="Unassembled WGS sequence"/>
</dbReference>
<comment type="caution">
    <text evidence="2">The sequence shown here is derived from an EMBL/GenBank/DDBJ whole genome shotgun (WGS) entry which is preliminary data.</text>
</comment>
<evidence type="ECO:0000313" key="3">
    <source>
        <dbReference type="Proteomes" id="UP001230220"/>
    </source>
</evidence>
<feature type="transmembrane region" description="Helical" evidence="1">
    <location>
        <begin position="79"/>
        <end position="104"/>
    </location>
</feature>
<dbReference type="EMBL" id="JAUSUR010000001">
    <property type="protein sequence ID" value="MDQ0359676.1"/>
    <property type="molecule type" value="Genomic_DNA"/>
</dbReference>
<feature type="transmembrane region" description="Helical" evidence="1">
    <location>
        <begin position="110"/>
        <end position="128"/>
    </location>
</feature>
<keyword evidence="1" id="KW-1133">Transmembrane helix</keyword>
<sequence length="214" mass="23351">MKKINKVHVMMTIFGIVLIAIGSSICNYGQVGVDPFTAMNIAVSSKLGISFGFYQMLINLVLFLGVLKISKHYIGFGTILNMIAVGFLIELFTSLWSSLFPIAITLPLQVVMLIVGVLIMTLGASLYMRADLGVAPYDAIALIANEKYHKNFAVSRIICDMFCAGVGFFLSGPVGAGTIVFAFFTGPFIRFYDTHVSNPLLAYFDKQGTKKSTM</sequence>
<evidence type="ECO:0000313" key="2">
    <source>
        <dbReference type="EMBL" id="MDQ0359676.1"/>
    </source>
</evidence>
<gene>
    <name evidence="2" type="ORF">J2S15_000407</name>
</gene>